<keyword evidence="1" id="KW-0732">Signal</keyword>
<proteinExistence type="predicted"/>
<evidence type="ECO:0000313" key="3">
    <source>
        <dbReference type="Proteomes" id="UP001219525"/>
    </source>
</evidence>
<evidence type="ECO:0000256" key="1">
    <source>
        <dbReference type="SAM" id="SignalP"/>
    </source>
</evidence>
<keyword evidence="3" id="KW-1185">Reference proteome</keyword>
<feature type="signal peptide" evidence="1">
    <location>
        <begin position="1"/>
        <end position="21"/>
    </location>
</feature>
<feature type="chain" id="PRO_5042097078" description="Secreted protein" evidence="1">
    <location>
        <begin position="22"/>
        <end position="213"/>
    </location>
</feature>
<dbReference type="Proteomes" id="UP001219525">
    <property type="component" value="Unassembled WGS sequence"/>
</dbReference>
<gene>
    <name evidence="2" type="ORF">GGX14DRAFT_389281</name>
</gene>
<evidence type="ECO:0008006" key="4">
    <source>
        <dbReference type="Google" id="ProtNLM"/>
    </source>
</evidence>
<sequence>MFVLQFLWLLFLLSRWTPAFGRLVNVTLDDTSTAITYTHPLLRCMPRTCPAGSTEQLYNGTSTTTTEPITLRFIGVAVYVYLGVEDNCTFSLDGDVVGNYSRGETDPTRIYVAYVNTTLDDAPHELSIYPTDQGVREFIELDYIVYTYGCSPLPRIDCSPVIQAKKDSQQTCRCHRWQRSGRGGSHSWALRCVDLSATAAETEKDIDTRKAAG</sequence>
<name>A0AAD6VS28_9AGAR</name>
<accession>A0AAD6VS28</accession>
<dbReference type="EMBL" id="JARJCW010000009">
    <property type="protein sequence ID" value="KAJ7220897.1"/>
    <property type="molecule type" value="Genomic_DNA"/>
</dbReference>
<organism evidence="2 3">
    <name type="scientific">Mycena pura</name>
    <dbReference type="NCBI Taxonomy" id="153505"/>
    <lineage>
        <taxon>Eukaryota</taxon>
        <taxon>Fungi</taxon>
        <taxon>Dikarya</taxon>
        <taxon>Basidiomycota</taxon>
        <taxon>Agaricomycotina</taxon>
        <taxon>Agaricomycetes</taxon>
        <taxon>Agaricomycetidae</taxon>
        <taxon>Agaricales</taxon>
        <taxon>Marasmiineae</taxon>
        <taxon>Mycenaceae</taxon>
        <taxon>Mycena</taxon>
    </lineage>
</organism>
<dbReference type="AlphaFoldDB" id="A0AAD6VS28"/>
<protein>
    <recommendedName>
        <fullName evidence="4">Secreted protein</fullName>
    </recommendedName>
</protein>
<reference evidence="2" key="1">
    <citation type="submission" date="2023-03" db="EMBL/GenBank/DDBJ databases">
        <title>Massive genome expansion in bonnet fungi (Mycena s.s.) driven by repeated elements and novel gene families across ecological guilds.</title>
        <authorList>
            <consortium name="Lawrence Berkeley National Laboratory"/>
            <person name="Harder C.B."/>
            <person name="Miyauchi S."/>
            <person name="Viragh M."/>
            <person name="Kuo A."/>
            <person name="Thoen E."/>
            <person name="Andreopoulos B."/>
            <person name="Lu D."/>
            <person name="Skrede I."/>
            <person name="Drula E."/>
            <person name="Henrissat B."/>
            <person name="Morin E."/>
            <person name="Kohler A."/>
            <person name="Barry K."/>
            <person name="LaButti K."/>
            <person name="Morin E."/>
            <person name="Salamov A."/>
            <person name="Lipzen A."/>
            <person name="Mereny Z."/>
            <person name="Hegedus B."/>
            <person name="Baldrian P."/>
            <person name="Stursova M."/>
            <person name="Weitz H."/>
            <person name="Taylor A."/>
            <person name="Grigoriev I.V."/>
            <person name="Nagy L.G."/>
            <person name="Martin F."/>
            <person name="Kauserud H."/>
        </authorList>
    </citation>
    <scope>NUCLEOTIDE SEQUENCE</scope>
    <source>
        <strain evidence="2">9144</strain>
    </source>
</reference>
<comment type="caution">
    <text evidence="2">The sequence shown here is derived from an EMBL/GenBank/DDBJ whole genome shotgun (WGS) entry which is preliminary data.</text>
</comment>
<evidence type="ECO:0000313" key="2">
    <source>
        <dbReference type="EMBL" id="KAJ7220897.1"/>
    </source>
</evidence>